<dbReference type="InterPro" id="IPR040441">
    <property type="entry name" value="CFA20/CFAP20DC"/>
</dbReference>
<reference evidence="4" key="1">
    <citation type="submission" date="2016-11" db="UniProtKB">
        <authorList>
            <consortium name="WormBaseParasite"/>
        </authorList>
    </citation>
    <scope>IDENTIFICATION</scope>
</reference>
<evidence type="ECO:0000259" key="2">
    <source>
        <dbReference type="Pfam" id="PF05018"/>
    </source>
</evidence>
<feature type="compositionally biased region" description="Polar residues" evidence="1">
    <location>
        <begin position="145"/>
        <end position="159"/>
    </location>
</feature>
<feature type="region of interest" description="Disordered" evidence="1">
    <location>
        <begin position="139"/>
        <end position="165"/>
    </location>
</feature>
<evidence type="ECO:0000256" key="1">
    <source>
        <dbReference type="SAM" id="MobiDB-lite"/>
    </source>
</evidence>
<dbReference type="InterPro" id="IPR007714">
    <property type="entry name" value="CFA20_dom"/>
</dbReference>
<dbReference type="WBParaSite" id="maker-unitig_6426-snap-gene-0.3-mRNA-1">
    <property type="protein sequence ID" value="maker-unitig_6426-snap-gene-0.3-mRNA-1"/>
    <property type="gene ID" value="maker-unitig_6426-snap-gene-0.3"/>
</dbReference>
<dbReference type="Proteomes" id="UP000095280">
    <property type="component" value="Unplaced"/>
</dbReference>
<sequence length="207" mass="22111">VFDKELHTYVYSLEGSPSTCKMTLPSDKRKPLSIVHGFLCLQVFLAQNAEFSFELIVTDSGGNRRRLLFSTTVRETACDQLMAKIPLLNSSAKNSWNTLAVDLRAFVAELWREQRYRSLDRVSVAANCRLSRVSTALNEPAESGSAGSARQLSNSTAEPQQAPDCGLAATPASAAADVASAAIFIALLFHGIGGFVWSAAAPSAAAA</sequence>
<evidence type="ECO:0000313" key="4">
    <source>
        <dbReference type="WBParaSite" id="maker-unitig_6426-snap-gene-0.3-mRNA-1"/>
    </source>
</evidence>
<proteinExistence type="predicted"/>
<dbReference type="AlphaFoldDB" id="A0A1I8FTA4"/>
<dbReference type="Pfam" id="PF05018">
    <property type="entry name" value="CFA20_dom"/>
    <property type="match status" value="1"/>
</dbReference>
<protein>
    <submittedName>
        <fullName evidence="4">DUF667 domain-containing protein</fullName>
    </submittedName>
</protein>
<name>A0A1I8FTA4_9PLAT</name>
<accession>A0A1I8FTA4</accession>
<dbReference type="PANTHER" id="PTHR12458">
    <property type="entry name" value="ORF PROTEIN"/>
    <property type="match status" value="1"/>
</dbReference>
<keyword evidence="3" id="KW-1185">Reference proteome</keyword>
<organism evidence="3 4">
    <name type="scientific">Macrostomum lignano</name>
    <dbReference type="NCBI Taxonomy" id="282301"/>
    <lineage>
        <taxon>Eukaryota</taxon>
        <taxon>Metazoa</taxon>
        <taxon>Spiralia</taxon>
        <taxon>Lophotrochozoa</taxon>
        <taxon>Platyhelminthes</taxon>
        <taxon>Rhabditophora</taxon>
        <taxon>Macrostomorpha</taxon>
        <taxon>Macrostomida</taxon>
        <taxon>Macrostomidae</taxon>
        <taxon>Macrostomum</taxon>
    </lineage>
</organism>
<feature type="domain" description="CFA20" evidence="2">
    <location>
        <begin position="1"/>
        <end position="133"/>
    </location>
</feature>
<evidence type="ECO:0000313" key="3">
    <source>
        <dbReference type="Proteomes" id="UP000095280"/>
    </source>
</evidence>